<evidence type="ECO:0000259" key="4">
    <source>
        <dbReference type="PROSITE" id="PS50850"/>
    </source>
</evidence>
<keyword evidence="3" id="KW-1133">Transmembrane helix</keyword>
<feature type="region of interest" description="Disordered" evidence="2">
    <location>
        <begin position="27"/>
        <end position="49"/>
    </location>
</feature>
<proteinExistence type="predicted"/>
<evidence type="ECO:0000256" key="2">
    <source>
        <dbReference type="SAM" id="MobiDB-lite"/>
    </source>
</evidence>
<feature type="transmembrane region" description="Helical" evidence="3">
    <location>
        <begin position="149"/>
        <end position="171"/>
    </location>
</feature>
<dbReference type="InParanoid" id="A0A1S3JY68"/>
<dbReference type="InterPro" id="IPR011701">
    <property type="entry name" value="MFS"/>
</dbReference>
<dbReference type="PANTHER" id="PTHR11360:SF284">
    <property type="entry name" value="EG:103B4.3 PROTEIN-RELATED"/>
    <property type="match status" value="1"/>
</dbReference>
<dbReference type="InterPro" id="IPR050327">
    <property type="entry name" value="Proton-linked_MCT"/>
</dbReference>
<dbReference type="Gene3D" id="1.20.1250.20">
    <property type="entry name" value="MFS general substrate transporter like domains"/>
    <property type="match status" value="1"/>
</dbReference>
<dbReference type="Proteomes" id="UP000085678">
    <property type="component" value="Unplaced"/>
</dbReference>
<feature type="transmembrane region" description="Helical" evidence="3">
    <location>
        <begin position="125"/>
        <end position="143"/>
    </location>
</feature>
<feature type="transmembrane region" description="Helical" evidence="3">
    <location>
        <begin position="353"/>
        <end position="378"/>
    </location>
</feature>
<evidence type="ECO:0000313" key="6">
    <source>
        <dbReference type="RefSeq" id="XP_013415328.1"/>
    </source>
</evidence>
<evidence type="ECO:0000256" key="1">
    <source>
        <dbReference type="ARBA" id="ARBA00004141"/>
    </source>
</evidence>
<dbReference type="RefSeq" id="XP_013415328.1">
    <property type="nucleotide sequence ID" value="XM_013559874.2"/>
</dbReference>
<dbReference type="Pfam" id="PF07690">
    <property type="entry name" value="MFS_1"/>
    <property type="match status" value="1"/>
</dbReference>
<dbReference type="InterPro" id="IPR036259">
    <property type="entry name" value="MFS_trans_sf"/>
</dbReference>
<dbReference type="AlphaFoldDB" id="A0A1S3JY68"/>
<feature type="transmembrane region" description="Helical" evidence="3">
    <location>
        <begin position="56"/>
        <end position="83"/>
    </location>
</feature>
<dbReference type="STRING" id="7574.A0A1S3JY68"/>
<dbReference type="GO" id="GO:0016020">
    <property type="term" value="C:membrane"/>
    <property type="evidence" value="ECO:0007669"/>
    <property type="project" value="UniProtKB-SubCell"/>
</dbReference>
<gene>
    <name evidence="6" type="primary">LOC106177177</name>
</gene>
<feature type="transmembrane region" description="Helical" evidence="3">
    <location>
        <begin position="209"/>
        <end position="232"/>
    </location>
</feature>
<reference evidence="6" key="1">
    <citation type="submission" date="2025-08" db="UniProtKB">
        <authorList>
            <consortium name="RefSeq"/>
        </authorList>
    </citation>
    <scope>IDENTIFICATION</scope>
    <source>
        <tissue evidence="6">Gonads</tissue>
    </source>
</reference>
<dbReference type="PANTHER" id="PTHR11360">
    <property type="entry name" value="MONOCARBOXYLATE TRANSPORTER"/>
    <property type="match status" value="1"/>
</dbReference>
<feature type="domain" description="Major facilitator superfamily (MFS) profile" evidence="4">
    <location>
        <begin position="59"/>
        <end position="451"/>
    </location>
</feature>
<dbReference type="PROSITE" id="PS50850">
    <property type="entry name" value="MFS"/>
    <property type="match status" value="1"/>
</dbReference>
<keyword evidence="3" id="KW-0812">Transmembrane</keyword>
<feature type="transmembrane region" description="Helical" evidence="3">
    <location>
        <begin position="421"/>
        <end position="440"/>
    </location>
</feature>
<feature type="transmembrane region" description="Helical" evidence="3">
    <location>
        <begin position="330"/>
        <end position="347"/>
    </location>
</feature>
<feature type="transmembrane region" description="Helical" evidence="3">
    <location>
        <begin position="95"/>
        <end position="118"/>
    </location>
</feature>
<evidence type="ECO:0000313" key="5">
    <source>
        <dbReference type="Proteomes" id="UP000085678"/>
    </source>
</evidence>
<feature type="transmembrane region" description="Helical" evidence="3">
    <location>
        <begin position="390"/>
        <end position="409"/>
    </location>
</feature>
<feature type="compositionally biased region" description="Basic and acidic residues" evidence="2">
    <location>
        <begin position="35"/>
        <end position="47"/>
    </location>
</feature>
<feature type="transmembrane region" description="Helical" evidence="3">
    <location>
        <begin position="264"/>
        <end position="289"/>
    </location>
</feature>
<comment type="subcellular location">
    <subcellularLocation>
        <location evidence="1">Membrane</location>
        <topology evidence="1">Multi-pass membrane protein</topology>
    </subcellularLocation>
</comment>
<name>A0A1S3JY68_LINAN</name>
<keyword evidence="5" id="KW-1185">Reference proteome</keyword>
<dbReference type="CDD" id="cd17352">
    <property type="entry name" value="MFS_MCT_SLC16"/>
    <property type="match status" value="1"/>
</dbReference>
<dbReference type="GO" id="GO:0008028">
    <property type="term" value="F:monocarboxylic acid transmembrane transporter activity"/>
    <property type="evidence" value="ECO:0007669"/>
    <property type="project" value="TreeGrafter"/>
</dbReference>
<evidence type="ECO:0000256" key="3">
    <source>
        <dbReference type="SAM" id="Phobius"/>
    </source>
</evidence>
<dbReference type="KEGG" id="lak:106177177"/>
<sequence>MRGEKLMEASQGNICYVLESLVASNCSKSTSSGRARNEPVLESKDSKPVPPPDGGYGWVIVVASFLNQILSIGVPFSVGVYYVAFLEEFQGSKGLTAWIGSIHTGLLFGAGPLAGAVINRFSHRVAVMIGGLMGAVGFFLSAFSTSLYYLYASYGIVAGVGVSLVYVPSVVVIGEWFEHRRNFAFGLASSGVGLGNLIMTPVIQKTIDIFGWRGSLFITSGLFLQSCVFGALMKPLNGGKGAEKLQGKGLKETFHTDILHEWKFILLAINHILWNIGSLIYVVLIPDYAHMHTGTNMDTCAFLLSIFGVASFTGRILVAVITINKKISRFYLFLTATAVTGVAIALVPTTRDYIPLATFSAIYGLFFGIQIPLIAALATEMFGLERLPNVYGYFMFGDGVGALLGPPIAGWLFDLTQSFEAPFYCGGGVTIFAAIIILPISLSKLFQNRKTCIKSITKSASRVPLKTSESFV</sequence>
<organism evidence="5 6">
    <name type="scientific">Lingula anatina</name>
    <name type="common">Brachiopod</name>
    <name type="synonym">Lingula unguis</name>
    <dbReference type="NCBI Taxonomy" id="7574"/>
    <lineage>
        <taxon>Eukaryota</taxon>
        <taxon>Metazoa</taxon>
        <taxon>Spiralia</taxon>
        <taxon>Lophotrochozoa</taxon>
        <taxon>Brachiopoda</taxon>
        <taxon>Linguliformea</taxon>
        <taxon>Lingulata</taxon>
        <taxon>Lingulida</taxon>
        <taxon>Linguloidea</taxon>
        <taxon>Lingulidae</taxon>
        <taxon>Lingula</taxon>
    </lineage>
</organism>
<dbReference type="InterPro" id="IPR020846">
    <property type="entry name" value="MFS_dom"/>
</dbReference>
<feature type="transmembrane region" description="Helical" evidence="3">
    <location>
        <begin position="183"/>
        <end position="203"/>
    </location>
</feature>
<feature type="transmembrane region" description="Helical" evidence="3">
    <location>
        <begin position="301"/>
        <end position="323"/>
    </location>
</feature>
<dbReference type="SUPFAM" id="SSF103473">
    <property type="entry name" value="MFS general substrate transporter"/>
    <property type="match status" value="1"/>
</dbReference>
<accession>A0A1S3JY68</accession>
<protein>
    <submittedName>
        <fullName evidence="6">Monocarboxylate transporter 9 isoform X1</fullName>
    </submittedName>
</protein>
<keyword evidence="3" id="KW-0472">Membrane</keyword>
<dbReference type="GeneID" id="106177177"/>
<dbReference type="OrthoDB" id="5980721at2759"/>